<evidence type="ECO:0000256" key="4">
    <source>
        <dbReference type="ARBA" id="ARBA00022481"/>
    </source>
</evidence>
<evidence type="ECO:0000256" key="5">
    <source>
        <dbReference type="ARBA" id="ARBA00022519"/>
    </source>
</evidence>
<dbReference type="OrthoDB" id="5730913at2"/>
<evidence type="ECO:0000256" key="3">
    <source>
        <dbReference type="ARBA" id="ARBA00022475"/>
    </source>
</evidence>
<dbReference type="RefSeq" id="WP_091531309.1">
    <property type="nucleotide sequence ID" value="NZ_FOOC01000002.1"/>
</dbReference>
<dbReference type="InterPro" id="IPR022346">
    <property type="entry name" value="T2SS_GspH"/>
</dbReference>
<reference evidence="14 15" key="1">
    <citation type="submission" date="2016-10" db="EMBL/GenBank/DDBJ databases">
        <authorList>
            <person name="de Groot N.N."/>
        </authorList>
    </citation>
    <scope>NUCLEOTIDE SEQUENCE [LARGE SCALE GENOMIC DNA]</scope>
    <source>
        <strain evidence="14 15">DSM 23609</strain>
    </source>
</reference>
<keyword evidence="5" id="KW-0997">Cell inner membrane</keyword>
<dbReference type="GO" id="GO:0015627">
    <property type="term" value="C:type II protein secretion system complex"/>
    <property type="evidence" value="ECO:0007669"/>
    <property type="project" value="InterPro"/>
</dbReference>
<evidence type="ECO:0000256" key="10">
    <source>
        <dbReference type="ARBA" id="ARBA00030775"/>
    </source>
</evidence>
<evidence type="ECO:0000256" key="1">
    <source>
        <dbReference type="ARBA" id="ARBA00004377"/>
    </source>
</evidence>
<evidence type="ECO:0000256" key="9">
    <source>
        <dbReference type="ARBA" id="ARBA00025772"/>
    </source>
</evidence>
<proteinExistence type="inferred from homology"/>
<keyword evidence="4" id="KW-0488">Methylation</keyword>
<feature type="domain" description="General secretion pathway GspH" evidence="13">
    <location>
        <begin position="45"/>
        <end position="179"/>
    </location>
</feature>
<keyword evidence="15" id="KW-1185">Reference proteome</keyword>
<dbReference type="EMBL" id="FOOC01000002">
    <property type="protein sequence ID" value="SFF32457.1"/>
    <property type="molecule type" value="Genomic_DNA"/>
</dbReference>
<feature type="region of interest" description="Disordered" evidence="11">
    <location>
        <begin position="118"/>
        <end position="147"/>
    </location>
</feature>
<dbReference type="Pfam" id="PF12019">
    <property type="entry name" value="GspH"/>
    <property type="match status" value="1"/>
</dbReference>
<dbReference type="InterPro" id="IPR045584">
    <property type="entry name" value="Pilin-like"/>
</dbReference>
<dbReference type="GO" id="GO:0015628">
    <property type="term" value="P:protein secretion by the type II secretion system"/>
    <property type="evidence" value="ECO:0007669"/>
    <property type="project" value="InterPro"/>
</dbReference>
<evidence type="ECO:0000313" key="15">
    <source>
        <dbReference type="Proteomes" id="UP000199771"/>
    </source>
</evidence>
<accession>A0A1I2HUN5</accession>
<feature type="transmembrane region" description="Helical" evidence="12">
    <location>
        <begin position="12"/>
        <end position="34"/>
    </location>
</feature>
<evidence type="ECO:0000256" key="7">
    <source>
        <dbReference type="ARBA" id="ARBA00022989"/>
    </source>
</evidence>
<dbReference type="STRING" id="1076937.SAMN04488120_102176"/>
<dbReference type="Proteomes" id="UP000199771">
    <property type="component" value="Unassembled WGS sequence"/>
</dbReference>
<dbReference type="Gene3D" id="3.55.40.10">
    <property type="entry name" value="minor pseudopilin epsh domain"/>
    <property type="match status" value="1"/>
</dbReference>
<evidence type="ECO:0000313" key="14">
    <source>
        <dbReference type="EMBL" id="SFF32457.1"/>
    </source>
</evidence>
<protein>
    <recommendedName>
        <fullName evidence="2">Type II secretion system protein H</fullName>
    </recommendedName>
    <alternativeName>
        <fullName evidence="10">General secretion pathway protein H</fullName>
    </alternativeName>
</protein>
<dbReference type="PROSITE" id="PS00409">
    <property type="entry name" value="PROKAR_NTER_METHYL"/>
    <property type="match status" value="1"/>
</dbReference>
<dbReference type="AlphaFoldDB" id="A0A1I2HUN5"/>
<keyword evidence="3" id="KW-1003">Cell membrane</keyword>
<keyword evidence="7 12" id="KW-1133">Transmembrane helix</keyword>
<keyword evidence="6 12" id="KW-0812">Transmembrane</keyword>
<dbReference type="InterPro" id="IPR012902">
    <property type="entry name" value="N_methyl_site"/>
</dbReference>
<evidence type="ECO:0000259" key="13">
    <source>
        <dbReference type="Pfam" id="PF12019"/>
    </source>
</evidence>
<gene>
    <name evidence="14" type="ORF">SAMN04488120_102176</name>
</gene>
<evidence type="ECO:0000256" key="8">
    <source>
        <dbReference type="ARBA" id="ARBA00023136"/>
    </source>
</evidence>
<comment type="similarity">
    <text evidence="9">Belongs to the GSP H family.</text>
</comment>
<dbReference type="SUPFAM" id="SSF54523">
    <property type="entry name" value="Pili subunits"/>
    <property type="match status" value="1"/>
</dbReference>
<evidence type="ECO:0000256" key="11">
    <source>
        <dbReference type="SAM" id="MobiDB-lite"/>
    </source>
</evidence>
<evidence type="ECO:0000256" key="12">
    <source>
        <dbReference type="SAM" id="Phobius"/>
    </source>
</evidence>
<dbReference type="NCBIfam" id="TIGR01708">
    <property type="entry name" value="typeII_sec_gspH"/>
    <property type="match status" value="1"/>
</dbReference>
<dbReference type="InterPro" id="IPR049875">
    <property type="entry name" value="TypeII_GspH"/>
</dbReference>
<name>A0A1I2HUN5_9GAMM</name>
<dbReference type="PRINTS" id="PR00885">
    <property type="entry name" value="BCTERIALGSPH"/>
</dbReference>
<sequence>MFDRQHAGGFTLVEILVVVLIIGIMLTFATLSVGDRASIDTLDSEARRLEQLFRLAQEEAELNGRELGFRYTDQGYQFLVIGSDGQWLPVAEGPLRPRRLPPPLQLALRVEDRPVPPAQEIVTPTTGDTAAPIPRAADETDDDRPPLRPQVMILSSGEFSPFVLDVRAQNLRQGWRIAGTLLGQIRREPLDMLDQERPA</sequence>
<dbReference type="Pfam" id="PF07963">
    <property type="entry name" value="N_methyl"/>
    <property type="match status" value="1"/>
</dbReference>
<comment type="subcellular location">
    <subcellularLocation>
        <location evidence="1">Cell inner membrane</location>
        <topology evidence="1">Single-pass membrane protein</topology>
    </subcellularLocation>
</comment>
<evidence type="ECO:0000256" key="6">
    <source>
        <dbReference type="ARBA" id="ARBA00022692"/>
    </source>
</evidence>
<dbReference type="InterPro" id="IPR002416">
    <property type="entry name" value="T2SS_protein-GspH"/>
</dbReference>
<evidence type="ECO:0000256" key="2">
    <source>
        <dbReference type="ARBA" id="ARBA00021549"/>
    </source>
</evidence>
<dbReference type="NCBIfam" id="TIGR02532">
    <property type="entry name" value="IV_pilin_GFxxxE"/>
    <property type="match status" value="1"/>
</dbReference>
<dbReference type="GO" id="GO:0005886">
    <property type="term" value="C:plasma membrane"/>
    <property type="evidence" value="ECO:0007669"/>
    <property type="project" value="UniProtKB-SubCell"/>
</dbReference>
<organism evidence="14 15">
    <name type="scientific">Fontimonas thermophila</name>
    <dbReference type="NCBI Taxonomy" id="1076937"/>
    <lineage>
        <taxon>Bacteria</taxon>
        <taxon>Pseudomonadati</taxon>
        <taxon>Pseudomonadota</taxon>
        <taxon>Gammaproteobacteria</taxon>
        <taxon>Nevskiales</taxon>
        <taxon>Nevskiaceae</taxon>
        <taxon>Fontimonas</taxon>
    </lineage>
</organism>
<keyword evidence="8 12" id="KW-0472">Membrane</keyword>